<dbReference type="AlphaFoldDB" id="A0A8H3UUW2"/>
<dbReference type="InterPro" id="IPR038883">
    <property type="entry name" value="AN11006-like"/>
</dbReference>
<dbReference type="PANTHER" id="PTHR42085">
    <property type="entry name" value="F-BOX DOMAIN-CONTAINING PROTEIN"/>
    <property type="match status" value="1"/>
</dbReference>
<gene>
    <name evidence="1" type="ORF">EG328_002816</name>
</gene>
<dbReference type="EMBL" id="WNWS01000180">
    <property type="protein sequence ID" value="KAE9976123.1"/>
    <property type="molecule type" value="Genomic_DNA"/>
</dbReference>
<evidence type="ECO:0000313" key="2">
    <source>
        <dbReference type="Proteomes" id="UP000447873"/>
    </source>
</evidence>
<reference evidence="1 2" key="1">
    <citation type="submission" date="2018-12" db="EMBL/GenBank/DDBJ databases">
        <title>Venturia inaequalis Genome Resource.</title>
        <authorList>
            <person name="Lichtner F.J."/>
        </authorList>
    </citation>
    <scope>NUCLEOTIDE SEQUENCE [LARGE SCALE GENOMIC DNA]</scope>
    <source>
        <strain evidence="1 2">120213</strain>
    </source>
</reference>
<dbReference type="PANTHER" id="PTHR42085:SF2">
    <property type="entry name" value="F-BOX DOMAIN-CONTAINING PROTEIN"/>
    <property type="match status" value="1"/>
</dbReference>
<evidence type="ECO:0000313" key="1">
    <source>
        <dbReference type="EMBL" id="KAE9976123.1"/>
    </source>
</evidence>
<organism evidence="1 2">
    <name type="scientific">Venturia inaequalis</name>
    <name type="common">Apple scab fungus</name>
    <dbReference type="NCBI Taxonomy" id="5025"/>
    <lineage>
        <taxon>Eukaryota</taxon>
        <taxon>Fungi</taxon>
        <taxon>Dikarya</taxon>
        <taxon>Ascomycota</taxon>
        <taxon>Pezizomycotina</taxon>
        <taxon>Dothideomycetes</taxon>
        <taxon>Pleosporomycetidae</taxon>
        <taxon>Venturiales</taxon>
        <taxon>Venturiaceae</taxon>
        <taxon>Venturia</taxon>
    </lineage>
</organism>
<name>A0A8H3UUW2_VENIN</name>
<dbReference type="Proteomes" id="UP000447873">
    <property type="component" value="Unassembled WGS sequence"/>
</dbReference>
<sequence length="361" mass="41244">MSMMRVNGTGTLWAKTQLGNRAILASSFEIPSTNNIYNIFIFLDWRQNYTYSSQGLTQRPPNLTALARRMANEQAVSKLSQVYALLGDLTSAELRSLRISLLSTRPIYFDFLGLPLELREAIYRHALIPNSRVIKRKFGNTKTERHSVSLLVTCRQLYSEARRVMYREATFKSTLTDFVKEGYILPGYERIPFINYQKVKLVIVLSKSADIEYHCGKAGTLGPFLTGLVNMLIMFYDSRDEAPPKQLELKFMTAVNNSSSSNECAELNYAGPITDASWPCSIWFKVHIAQALATMRQELHLRAPFVTLISNMESEIAHIKTKFVDCKTVRFRDVTRSHQGTMHLTKKPHVVLNRFNPNEEL</sequence>
<comment type="caution">
    <text evidence="1">The sequence shown here is derived from an EMBL/GenBank/DDBJ whole genome shotgun (WGS) entry which is preliminary data.</text>
</comment>
<protein>
    <submittedName>
        <fullName evidence="1">Uncharacterized protein</fullName>
    </submittedName>
</protein>
<accession>A0A8H3UUW2</accession>
<proteinExistence type="predicted"/>